<dbReference type="Pfam" id="PF10374">
    <property type="entry name" value="EST1"/>
    <property type="match status" value="1"/>
</dbReference>
<feature type="compositionally biased region" description="Acidic residues" evidence="6">
    <location>
        <begin position="439"/>
        <end position="449"/>
    </location>
</feature>
<comment type="subcellular location">
    <subcellularLocation>
        <location evidence="2">Cytoplasm</location>
    </subcellularLocation>
    <subcellularLocation>
        <location evidence="1">Nucleus</location>
    </subcellularLocation>
</comment>
<dbReference type="SUPFAM" id="SSF48452">
    <property type="entry name" value="TPR-like"/>
    <property type="match status" value="1"/>
</dbReference>
<keyword evidence="3" id="KW-0963">Cytoplasm</keyword>
<evidence type="ECO:0000313" key="11">
    <source>
        <dbReference type="Proteomes" id="UP000051574"/>
    </source>
</evidence>
<keyword evidence="5" id="KW-0539">Nucleus</keyword>
<evidence type="ECO:0008006" key="12">
    <source>
        <dbReference type="Google" id="ProtNLM"/>
    </source>
</evidence>
<feature type="compositionally biased region" description="Basic residues" evidence="6">
    <location>
        <begin position="420"/>
        <end position="435"/>
    </location>
</feature>
<keyword evidence="4" id="KW-0866">Nonsense-mediated mRNA decay</keyword>
<evidence type="ECO:0000259" key="7">
    <source>
        <dbReference type="Pfam" id="PF10373"/>
    </source>
</evidence>
<keyword evidence="11" id="KW-1185">Reference proteome</keyword>
<protein>
    <recommendedName>
        <fullName evidence="12">PIN domain-containing protein</fullName>
    </recommendedName>
</protein>
<dbReference type="InterPro" id="IPR019458">
    <property type="entry name" value="Est1-like_N"/>
</dbReference>
<evidence type="ECO:0000313" key="10">
    <source>
        <dbReference type="EMBL" id="KRT78356.1"/>
    </source>
</evidence>
<dbReference type="FunFam" id="3.40.50.1010:FF:000033">
    <property type="entry name" value="Blast:Protein SMG5"/>
    <property type="match status" value="1"/>
</dbReference>
<sequence>MKKSYPTDIHQKEGQEQSKKLYRYISDQVKIIDDARDCARSVSDLFTPVSNVQRSKFRDYCERLIFSNPLLHARKGEELLWRKAFYEVVATAKRLKKVEHTPQEKASIENHINVGIGHYHHYIARLQQEYDLELNGIVDFIICNDYTMKKSQSNGTNSELLEWARLSVHRSLVYLGDLCRYRLDIYPNWDNNLVVRYYSQALCFKPEYGMPHNQMGTLANNTNNSLDATYYYLRSMDCKLTFEGTENNLSRLLEKNSHYLEQLPIENNDADCIIQPEPAEHIKRFIARFLLLVDVWWFNKKIPLIYDLCHQTNVDLQECMMYLKPINSDSIDTTDMDTADTDSTNSTSFLSHDTVFKIVSICLLCVQKLQFDHSQHVSSAVPFTLAVYSQLVQTVIGHIMEGILNFPLPTNENNINKWLSHNKQHKIKKRRRRKVQNNSEDENEEESSENESLSAFNMESDEEAASDIELDPCSSTDDEEENKKTDEKLLNGINDDKSDDKNSSDGAKTMEEILKKSKRLDQNDILAIISDEQLLQCIRILNDWLMTDSEILKTGVRSTKTLLNQIINVINLLHIDIDGNDSKLKQLRIDVLKANEKKIALPEDVVLKGVQILAQSQAEIDWNYSSNVNLTTKEQNVLRIMKIVSFGQSLTTMAETGVTYSSADRLFSINVDEPHIMNGFDETENRDMENGDSDIIKREDELKPFETTKGQLMKMKHMGQLWLTAEVRDLESRVKGKTALSPYLVIDADSLILYTPMVKQLVYSRKFIVLVPSAVVSALDDLKRERLEARDAIRWLESQFHQGNRFFRAQRPQERLPIPYIKYPKKKDKDTLIYIQIIECCHYLAQQQKGASNLVTLLLGNASVLNNNESKDFSYVGLAQSAGVNLELIADFYGKWKKTMREKR</sequence>
<dbReference type="GO" id="GO:0005737">
    <property type="term" value="C:cytoplasm"/>
    <property type="evidence" value="ECO:0007669"/>
    <property type="project" value="UniProtKB-SubCell"/>
</dbReference>
<proteinExistence type="predicted"/>
<accession>A0A0T6ATN7</accession>
<dbReference type="InterPro" id="IPR018834">
    <property type="entry name" value="DNA/RNA-bd_Est1-type"/>
</dbReference>
<dbReference type="Gene3D" id="3.40.50.1010">
    <property type="entry name" value="5'-nuclease"/>
    <property type="match status" value="1"/>
</dbReference>
<evidence type="ECO:0000256" key="2">
    <source>
        <dbReference type="ARBA" id="ARBA00004496"/>
    </source>
</evidence>
<dbReference type="OrthoDB" id="5920073at2759"/>
<dbReference type="GO" id="GO:0005697">
    <property type="term" value="C:telomerase holoenzyme complex"/>
    <property type="evidence" value="ECO:0007669"/>
    <property type="project" value="TreeGrafter"/>
</dbReference>
<dbReference type="Pfam" id="PF13638">
    <property type="entry name" value="PIN_4"/>
    <property type="match status" value="1"/>
</dbReference>
<evidence type="ECO:0000256" key="5">
    <source>
        <dbReference type="ARBA" id="ARBA00023242"/>
    </source>
</evidence>
<dbReference type="InterPro" id="IPR002716">
    <property type="entry name" value="PIN_dom"/>
</dbReference>
<feature type="region of interest" description="Disordered" evidence="6">
    <location>
        <begin position="420"/>
        <end position="506"/>
    </location>
</feature>
<gene>
    <name evidence="10" type="ORF">AMK59_6526</name>
</gene>
<dbReference type="GO" id="GO:0042162">
    <property type="term" value="F:telomeric DNA binding"/>
    <property type="evidence" value="ECO:0007669"/>
    <property type="project" value="TreeGrafter"/>
</dbReference>
<evidence type="ECO:0000256" key="1">
    <source>
        <dbReference type="ARBA" id="ARBA00004123"/>
    </source>
</evidence>
<dbReference type="GO" id="GO:0000184">
    <property type="term" value="P:nuclear-transcribed mRNA catabolic process, nonsense-mediated decay"/>
    <property type="evidence" value="ECO:0007669"/>
    <property type="project" value="UniProtKB-KW"/>
</dbReference>
<comment type="caution">
    <text evidence="10">The sequence shown here is derived from an EMBL/GenBank/DDBJ whole genome shotgun (WGS) entry which is preliminary data.</text>
</comment>
<dbReference type="Proteomes" id="UP000051574">
    <property type="component" value="Unassembled WGS sequence"/>
</dbReference>
<feature type="domain" description="Telomerase activating protein Est1-like N-terminal" evidence="8">
    <location>
        <begin position="77"/>
        <end position="183"/>
    </location>
</feature>
<dbReference type="PANTHER" id="PTHR15696">
    <property type="entry name" value="SMG-7 SUPPRESSOR WITH MORPHOLOGICAL EFFECT ON GENITALIA PROTEIN 7"/>
    <property type="match status" value="1"/>
</dbReference>
<feature type="domain" description="PIN" evidence="9">
    <location>
        <begin position="745"/>
        <end position="849"/>
    </location>
</feature>
<evidence type="ECO:0000259" key="8">
    <source>
        <dbReference type="Pfam" id="PF10374"/>
    </source>
</evidence>
<evidence type="ECO:0000256" key="6">
    <source>
        <dbReference type="SAM" id="MobiDB-lite"/>
    </source>
</evidence>
<evidence type="ECO:0000256" key="4">
    <source>
        <dbReference type="ARBA" id="ARBA00023161"/>
    </source>
</evidence>
<dbReference type="Pfam" id="PF10373">
    <property type="entry name" value="EST1_DNA_bind"/>
    <property type="match status" value="1"/>
</dbReference>
<dbReference type="InterPro" id="IPR045153">
    <property type="entry name" value="Est1/Ebs1-like"/>
</dbReference>
<dbReference type="Gene3D" id="1.25.40.10">
    <property type="entry name" value="Tetratricopeptide repeat domain"/>
    <property type="match status" value="1"/>
</dbReference>
<name>A0A0T6ATN7_9SCAR</name>
<feature type="compositionally biased region" description="Acidic residues" evidence="6">
    <location>
        <begin position="459"/>
        <end position="480"/>
    </location>
</feature>
<evidence type="ECO:0000256" key="3">
    <source>
        <dbReference type="ARBA" id="ARBA00022490"/>
    </source>
</evidence>
<dbReference type="GO" id="GO:0070034">
    <property type="term" value="F:telomerase RNA binding"/>
    <property type="evidence" value="ECO:0007669"/>
    <property type="project" value="TreeGrafter"/>
</dbReference>
<dbReference type="AlphaFoldDB" id="A0A0T6ATN7"/>
<feature type="domain" description="DNA/RNA-binding" evidence="7">
    <location>
        <begin position="195"/>
        <end position="409"/>
    </location>
</feature>
<organism evidence="10 11">
    <name type="scientific">Oryctes borbonicus</name>
    <dbReference type="NCBI Taxonomy" id="1629725"/>
    <lineage>
        <taxon>Eukaryota</taxon>
        <taxon>Metazoa</taxon>
        <taxon>Ecdysozoa</taxon>
        <taxon>Arthropoda</taxon>
        <taxon>Hexapoda</taxon>
        <taxon>Insecta</taxon>
        <taxon>Pterygota</taxon>
        <taxon>Neoptera</taxon>
        <taxon>Endopterygota</taxon>
        <taxon>Coleoptera</taxon>
        <taxon>Polyphaga</taxon>
        <taxon>Scarabaeiformia</taxon>
        <taxon>Scarabaeidae</taxon>
        <taxon>Dynastinae</taxon>
        <taxon>Oryctes</taxon>
    </lineage>
</organism>
<dbReference type="CDD" id="cd09884">
    <property type="entry name" value="PIN_Smg5-like"/>
    <property type="match status" value="1"/>
</dbReference>
<reference evidence="10 11" key="1">
    <citation type="submission" date="2015-09" db="EMBL/GenBank/DDBJ databases">
        <title>Draft genome of the scarab beetle Oryctes borbonicus.</title>
        <authorList>
            <person name="Meyer J.M."/>
            <person name="Markov G.V."/>
            <person name="Baskaran P."/>
            <person name="Herrmann M."/>
            <person name="Sommer R.J."/>
            <person name="Roedelsperger C."/>
        </authorList>
    </citation>
    <scope>NUCLEOTIDE SEQUENCE [LARGE SCALE GENOMIC DNA]</scope>
    <source>
        <strain evidence="10">OB123</strain>
        <tissue evidence="10">Whole animal</tissue>
    </source>
</reference>
<dbReference type="EMBL" id="LJIG01022859">
    <property type="protein sequence ID" value="KRT78356.1"/>
    <property type="molecule type" value="Genomic_DNA"/>
</dbReference>
<feature type="compositionally biased region" description="Basic and acidic residues" evidence="6">
    <location>
        <begin position="481"/>
        <end position="506"/>
    </location>
</feature>
<evidence type="ECO:0000259" key="9">
    <source>
        <dbReference type="Pfam" id="PF13638"/>
    </source>
</evidence>
<dbReference type="InterPro" id="IPR011990">
    <property type="entry name" value="TPR-like_helical_dom_sf"/>
</dbReference>
<dbReference type="PANTHER" id="PTHR15696:SF7">
    <property type="entry name" value="NONSENSE-MEDIATED MRNA DECAY FACTOR"/>
    <property type="match status" value="1"/>
</dbReference>